<comment type="caution">
    <text evidence="5">The sequence shown here is derived from an EMBL/GenBank/DDBJ whole genome shotgun (WGS) entry which is preliminary data.</text>
</comment>
<evidence type="ECO:0000256" key="1">
    <source>
        <dbReference type="SAM" id="MobiDB-lite"/>
    </source>
</evidence>
<evidence type="ECO:0000313" key="6">
    <source>
        <dbReference type="Proteomes" id="UP000319941"/>
    </source>
</evidence>
<feature type="compositionally biased region" description="Polar residues" evidence="1">
    <location>
        <begin position="342"/>
        <end position="365"/>
    </location>
</feature>
<name>A0A558HQL5_9GAMM</name>
<dbReference type="InterPro" id="IPR045351">
    <property type="entry name" value="DUF6531"/>
</dbReference>
<dbReference type="PANTHER" id="PTHR32305:SF15">
    <property type="entry name" value="PROTEIN RHSA-RELATED"/>
    <property type="match status" value="1"/>
</dbReference>
<dbReference type="Pfam" id="PF14411">
    <property type="entry name" value="LHH"/>
    <property type="match status" value="1"/>
</dbReference>
<dbReference type="Pfam" id="PF05593">
    <property type="entry name" value="RHS_repeat"/>
    <property type="match status" value="5"/>
</dbReference>
<keyword evidence="6" id="KW-1185">Reference proteome</keyword>
<dbReference type="Pfam" id="PF20148">
    <property type="entry name" value="DUF6531"/>
    <property type="match status" value="1"/>
</dbReference>
<dbReference type="NCBIfam" id="TIGR03696">
    <property type="entry name" value="Rhs_assc_core"/>
    <property type="match status" value="1"/>
</dbReference>
<feature type="region of interest" description="Disordered" evidence="1">
    <location>
        <begin position="1601"/>
        <end position="1650"/>
    </location>
</feature>
<dbReference type="InterPro" id="IPR050708">
    <property type="entry name" value="T6SS_VgrG/RHS"/>
</dbReference>
<dbReference type="EMBL" id="VNFH01000004">
    <property type="protein sequence ID" value="TVU71378.1"/>
    <property type="molecule type" value="Genomic_DNA"/>
</dbReference>
<accession>A0A558HQL5</accession>
<evidence type="ECO:0000259" key="2">
    <source>
        <dbReference type="Pfam" id="PF03527"/>
    </source>
</evidence>
<feature type="compositionally biased region" description="Basic and acidic residues" evidence="1">
    <location>
        <begin position="1191"/>
        <end position="1201"/>
    </location>
</feature>
<dbReference type="Gene3D" id="2.180.10.10">
    <property type="entry name" value="RHS repeat-associated core"/>
    <property type="match status" value="3"/>
</dbReference>
<evidence type="ECO:0000259" key="4">
    <source>
        <dbReference type="Pfam" id="PF20148"/>
    </source>
</evidence>
<feature type="domain" description="LHH" evidence="3">
    <location>
        <begin position="1577"/>
        <end position="1660"/>
    </location>
</feature>
<dbReference type="PRINTS" id="PR00394">
    <property type="entry name" value="RHSPROTEIN"/>
</dbReference>
<evidence type="ECO:0000259" key="3">
    <source>
        <dbReference type="Pfam" id="PF14411"/>
    </source>
</evidence>
<feature type="region of interest" description="Disordered" evidence="1">
    <location>
        <begin position="1187"/>
        <end position="1224"/>
    </location>
</feature>
<evidence type="ECO:0000313" key="5">
    <source>
        <dbReference type="EMBL" id="TVU71378.1"/>
    </source>
</evidence>
<feature type="compositionally biased region" description="Basic and acidic residues" evidence="1">
    <location>
        <begin position="1209"/>
        <end position="1224"/>
    </location>
</feature>
<dbReference type="InterPro" id="IPR031325">
    <property type="entry name" value="RHS_repeat"/>
</dbReference>
<dbReference type="InterPro" id="IPR022385">
    <property type="entry name" value="Rhs_assc_core"/>
</dbReference>
<proteinExistence type="predicted"/>
<organism evidence="5 6">
    <name type="scientific">Cobetia crustatorum</name>
    <dbReference type="NCBI Taxonomy" id="553385"/>
    <lineage>
        <taxon>Bacteria</taxon>
        <taxon>Pseudomonadati</taxon>
        <taxon>Pseudomonadota</taxon>
        <taxon>Gammaproteobacteria</taxon>
        <taxon>Oceanospirillales</taxon>
        <taxon>Halomonadaceae</taxon>
        <taxon>Cobetia</taxon>
    </lineage>
</organism>
<sequence length="1671" mass="188017">MCHPRARRSSTSAIHAISGWSLRSGARRAGRGRISRHWLDARRQRILRPTKGDRDSTMSEFDNENQQLPAELVERATAMRVVTSDPSAEPVPLGVDIQTDPDDSTMLDIVIQAAYMVPVLGNVMAVGDVARDVVGLCDDSPEGEPNHVNPWLWVILVIDAIGIIPAAGNASRPVRVASREAILAFIRGEGIAIVAQLLWNNAGGDAIEFVSKMQDWVKEQQPLLRRFASSTIGGIESLVADPVAGAKQLELIKRNPAWYDVTDRTKRVLLQAFDALVDRFGEDQRQRLLVSLRQLKGVTDKMIVVAIDNLMPVLIALASALIAKRNKSRRVDHQGQAVAGGSNHSQRGAQARQSTTDGSKPSDTPSGCACGLPTNARLSSNPIDYAMGDENLWQTDFRVAGLIDVEWTRYYRSSIDALDDSELGARWSSPYHMRFEQRVTGLVFVDGLNRALALEPIAVGEQRFLARESMTLAHPEADSYTLTYLDGSVERYQRIGDATGTGAIHYRLVEQRERDGRALTLSYRQAHLASLTDGAELELRFIYSNAGLLERIVRHYPSLEDGAISHEPEVLALYMHDEEGNLVSHRNARDDQREYHYTHHLLTRYTNLNGVGVNLTWDWPGKAEGALPVAREAHCVRNALDDGSEDTRFEYHRELWYTKVTDAQGVVSIYRYNFDNYIESITRPHHPELGSEYWQWNAEMRLVAHTDGEGRMTRYRYDAQGRMTAVTDPLGLTTLVEYNRQGLPIKVTDPEGRVRMTRFDPRGLPVEEIAPTGRKTTFKHNAQGLLEAMTDAAGNTYRYEWNSQGLLLSASDCSNKTTHYHYDHRGHISEVVDAADQRTRYQLDIAGLPTFIRHADGASETFTHDGEGNLIRHVDSAGHQTRYRYNAKHQPIERRDPLGQTLSYHYDPLLRLKQLVNQNGDHWDFHYDGGSRLVRERGFDGRTKQYRYDGAGSLESLQEGEQITQFARDPMGRLLSRQTELPGQLPLKTTLGYDPLGRLIRAANDDSVTRFHFDDADNLIAESQQHQLPNGHQLSAVTRHTHDALGNRETTTLPDGQQISWLRYGSGHVLSMALDNEELLGFERDDLHREVRRHQRGRETTSQYDPVGRLIAQHSQLQQRGAGVQGVAGQGKTSAIKRRWQYADNGLLTATDDSLRGTTRYGYDALGRLRQAVSPLRAEHFAFDPAGNLVESDRQGSEARDGTQATRWTQERTRDDLDHTPESRVRVDFPNAPKLSSAMGNLLKRYAGNHYHYDTYGNLTRRIEPNGQTWHYQYDAEHRMVEATRYAQAPAAGDGAAPLTHARYAYDSMGRRIWKQVTQQGNAPELTVFTWDGDLLQSEEKYQGHLPGMAYAPLLKLKVEDPSRSYSVPIAQRQHTLGHLANVTPLRRVSYLFEANSFIPAAKLETHFEAIEQQTGTGQSGDIRYQPSAAELYYFETDHLGTPLEVTDSDGNLVWVGQYRAWGQLERAQDGNGERASTDNPLRFQGQYHDEETGLHYNRFRYYDPAVGRFTTQDPIGLMGGENLYQYAPNPTGWVDPLGLNRFTPSTFNAPSGSKHTVYQQDIDWDLPINTRSGTKTNLDLASEGKSPFVIKNGSYSRLNLHHSKQDGKGSMFELSSETHQKSYGTNALHPHLPNQHPINPVSRDEFGSDRDSYWRNRAESEKKSRCKCGG</sequence>
<feature type="compositionally biased region" description="Polar residues" evidence="1">
    <location>
        <begin position="1614"/>
        <end position="1626"/>
    </location>
</feature>
<gene>
    <name evidence="5" type="ORF">FQP86_07685</name>
</gene>
<dbReference type="CDD" id="cd20743">
    <property type="entry name" value="FIX_RhsA-like"/>
    <property type="match status" value="1"/>
</dbReference>
<dbReference type="Proteomes" id="UP000319941">
    <property type="component" value="Unassembled WGS sequence"/>
</dbReference>
<feature type="domain" description="RHS protein conserved region" evidence="2">
    <location>
        <begin position="1433"/>
        <end position="1465"/>
    </location>
</feature>
<reference evidence="5 6" key="1">
    <citation type="submission" date="2019-07" db="EMBL/GenBank/DDBJ databases">
        <title>Diversity of Bacteria from Kongsfjorden, Arctic.</title>
        <authorList>
            <person name="Yu Y."/>
        </authorList>
    </citation>
    <scope>NUCLEOTIDE SEQUENCE [LARGE SCALE GENOMIC DNA]</scope>
    <source>
        <strain evidence="5 6">SM1923</strain>
    </source>
</reference>
<dbReference type="Pfam" id="PF03527">
    <property type="entry name" value="RHS"/>
    <property type="match status" value="1"/>
</dbReference>
<feature type="domain" description="DUF6531" evidence="4">
    <location>
        <begin position="381"/>
        <end position="452"/>
    </location>
</feature>
<dbReference type="OrthoDB" id="9815414at2"/>
<dbReference type="InterPro" id="IPR006530">
    <property type="entry name" value="YD"/>
</dbReference>
<dbReference type="PANTHER" id="PTHR32305">
    <property type="match status" value="1"/>
</dbReference>
<protein>
    <submittedName>
        <fullName evidence="5">RHS repeat protein</fullName>
    </submittedName>
</protein>
<dbReference type="InterPro" id="IPR026834">
    <property type="entry name" value="LHH"/>
</dbReference>
<feature type="region of interest" description="Disordered" evidence="1">
    <location>
        <begin position="332"/>
        <end position="371"/>
    </location>
</feature>
<dbReference type="InterPro" id="IPR001826">
    <property type="entry name" value="RHS"/>
</dbReference>
<dbReference type="NCBIfam" id="TIGR01643">
    <property type="entry name" value="YD_repeat_2x"/>
    <property type="match status" value="7"/>
</dbReference>